<comment type="function">
    <text evidence="9">Subunit of the oligosaccharyl transferase (OST) complex that catalyzes the initial transfer of a defined glycan (Glc(3)Man(9)GlcNAc(2) in eukaryotes) from the lipid carrier dolichol-pyrophosphate to an asparagine residue within an Asn-X-Ser/Thr consensus motif in nascent polypeptide chains, the first step in protein N-glycosylation. N-glycosylation occurs cotranslationally and the complex associates with the Sec61 complex at the channel-forming translocon complex that mediates protein translocation across the endoplasmic reticulum (ER). All subunits are required for a maximal enzyme activity. Required for the assembly of both SST3A- and SS3B-containing OST complexes.</text>
</comment>
<evidence type="ECO:0000256" key="4">
    <source>
        <dbReference type="ARBA" id="ARBA00013350"/>
    </source>
</evidence>
<dbReference type="RefSeq" id="XP_015268075.1">
    <property type="nucleotide sequence ID" value="XM_015412589.1"/>
</dbReference>
<dbReference type="InterPro" id="IPR055459">
    <property type="entry name" value="OST48_MD"/>
</dbReference>
<evidence type="ECO:0000256" key="5">
    <source>
        <dbReference type="ARBA" id="ARBA00022692"/>
    </source>
</evidence>
<keyword evidence="13" id="KW-1185">Reference proteome</keyword>
<dbReference type="GeneID" id="107111608"/>
<evidence type="ECO:0000259" key="12">
    <source>
        <dbReference type="Pfam" id="PF23358"/>
    </source>
</evidence>
<evidence type="ECO:0000259" key="11">
    <source>
        <dbReference type="Pfam" id="PF03345"/>
    </source>
</evidence>
<name>A0ABM1K2Y8_GEKJA</name>
<evidence type="ECO:0000256" key="1">
    <source>
        <dbReference type="ARBA" id="ARBA00004115"/>
    </source>
</evidence>
<evidence type="ECO:0000313" key="13">
    <source>
        <dbReference type="Proteomes" id="UP000694871"/>
    </source>
</evidence>
<keyword evidence="8 10" id="KW-0472">Membrane</keyword>
<comment type="subunit">
    <text evidence="10">Component of the oligosaccharyltransferase (OST) complex.</text>
</comment>
<organism evidence="13 14">
    <name type="scientific">Gekko japonicus</name>
    <name type="common">Schlegel's Japanese gecko</name>
    <dbReference type="NCBI Taxonomy" id="146911"/>
    <lineage>
        <taxon>Eukaryota</taxon>
        <taxon>Metazoa</taxon>
        <taxon>Chordata</taxon>
        <taxon>Craniata</taxon>
        <taxon>Vertebrata</taxon>
        <taxon>Euteleostomi</taxon>
        <taxon>Lepidosauria</taxon>
        <taxon>Squamata</taxon>
        <taxon>Bifurcata</taxon>
        <taxon>Gekkota</taxon>
        <taxon>Gekkonidae</taxon>
        <taxon>Gekkoninae</taxon>
        <taxon>Gekko</taxon>
    </lineage>
</organism>
<comment type="similarity">
    <text evidence="3 10">Belongs to the DDOST 48 kDa subunit family.</text>
</comment>
<feature type="domain" description="OST48 N-terminal" evidence="11">
    <location>
        <begin position="33"/>
        <end position="294"/>
    </location>
</feature>
<keyword evidence="5 10" id="KW-0812">Transmembrane</keyword>
<feature type="domain" description="OST48 middle" evidence="12">
    <location>
        <begin position="308"/>
        <end position="445"/>
    </location>
</feature>
<dbReference type="Proteomes" id="UP000694871">
    <property type="component" value="Unplaced"/>
</dbReference>
<evidence type="ECO:0000256" key="9">
    <source>
        <dbReference type="ARBA" id="ARBA00045729"/>
    </source>
</evidence>
<accession>A0ABM1K2Y8</accession>
<proteinExistence type="inferred from homology"/>
<feature type="transmembrane region" description="Helical" evidence="10">
    <location>
        <begin position="421"/>
        <end position="442"/>
    </location>
</feature>
<dbReference type="PANTHER" id="PTHR10830:SF0">
    <property type="entry name" value="DOLICHYL-DIPHOSPHOOLIGOSACCHARIDE--PROTEIN GLYCOSYLTRANSFERASE 48 KDA SUBUNIT"/>
    <property type="match status" value="1"/>
</dbReference>
<comment type="subcellular location">
    <subcellularLocation>
        <location evidence="1 10">Endoplasmic reticulum membrane</location>
        <topology evidence="1 10">Single-pass type I membrane protein</topology>
    </subcellularLocation>
</comment>
<keyword evidence="10" id="KW-0732">Signal</keyword>
<keyword evidence="6 10" id="KW-0256">Endoplasmic reticulum</keyword>
<feature type="signal peptide" evidence="10">
    <location>
        <begin position="1"/>
        <end position="25"/>
    </location>
</feature>
<evidence type="ECO:0000313" key="14">
    <source>
        <dbReference type="RefSeq" id="XP_015268075.1"/>
    </source>
</evidence>
<evidence type="ECO:0000256" key="6">
    <source>
        <dbReference type="ARBA" id="ARBA00022824"/>
    </source>
</evidence>
<evidence type="ECO:0000256" key="8">
    <source>
        <dbReference type="ARBA" id="ARBA00023136"/>
    </source>
</evidence>
<dbReference type="Pfam" id="PF03345">
    <property type="entry name" value="OST48_N"/>
    <property type="match status" value="1"/>
</dbReference>
<dbReference type="PANTHER" id="PTHR10830">
    <property type="entry name" value="DOLICHYL-DIPHOSPHOOLIGOSACCHARIDE--PROTEIN GLYCOSYLTRANSFERASE 48 KDA SUBUNIT"/>
    <property type="match status" value="1"/>
</dbReference>
<dbReference type="Pfam" id="PF23358">
    <property type="entry name" value="OST48_MD"/>
    <property type="match status" value="1"/>
</dbReference>
<evidence type="ECO:0000256" key="7">
    <source>
        <dbReference type="ARBA" id="ARBA00022989"/>
    </source>
</evidence>
<dbReference type="InterPro" id="IPR005013">
    <property type="entry name" value="DDOST_48_kDa_subunit"/>
</dbReference>
<keyword evidence="7 10" id="KW-1133">Transmembrane helix</keyword>
<evidence type="ECO:0000256" key="10">
    <source>
        <dbReference type="RuleBase" id="RU361142"/>
    </source>
</evidence>
<gene>
    <name evidence="14" type="primary">DDOST</name>
</gene>
<evidence type="ECO:0000256" key="3">
    <source>
        <dbReference type="ARBA" id="ARBA00008743"/>
    </source>
</evidence>
<protein>
    <recommendedName>
        <fullName evidence="4 10">Dolichyl-diphosphooligosaccharide--protein glycosyltransferase 48 kDa subunit</fullName>
        <shortName evidence="10">Oligosaccharyl transferase 48 kDa subunit</shortName>
    </recommendedName>
</protein>
<dbReference type="InterPro" id="IPR055457">
    <property type="entry name" value="OST48_N"/>
</dbReference>
<evidence type="ECO:0000256" key="2">
    <source>
        <dbReference type="ARBA" id="ARBA00004922"/>
    </source>
</evidence>
<sequence length="451" mass="49509">MAAAASAWLALTAAVAVLGLARAAAATVGGGSRTLVLLENMNLRDTHSLFLRSLADRGFDLTFRTADDPSLSLIKYGEFLYDNLIIFSPSVEEFGGNINVETIAAFIDGGGSVLVAASSDIGDPLRELGSECGIEFDEEKTAAIDHHNYDVLDLGQQLPPPPPPPPPIVADSENLLKAPTIVGRRPLNPVLFRGVGMVADPDNPLVLDILTGSSTSYSFFPDKPITQYPHAVGKNTLLIAGLQARNNARVVFSGSLDFFSDAFFNSAVQKATPGSQRYPQTGNYELAVALSRWVFKEEGVLRVGEVSHHRVGETAPPSAYTVTDLVEYSIVIEKLSDGKWIPFDGDDIQLEFVRIDPFVRTFLKRNGGKYSVQFKLPDVYGVFQFKVDYNRLGYTHLYSSTQVSVRPLQHTQYERFIPSAYPYYASAFSMMVGLFLFSIVFLHMKEKEKSD</sequence>
<comment type="pathway">
    <text evidence="2 10">Protein modification; protein glycosylation.</text>
</comment>
<feature type="chain" id="PRO_5044957708" description="Dolichyl-diphosphooligosaccharide--protein glycosyltransferase 48 kDa subunit" evidence="10">
    <location>
        <begin position="26"/>
        <end position="451"/>
    </location>
</feature>
<reference evidence="14" key="1">
    <citation type="submission" date="2025-08" db="UniProtKB">
        <authorList>
            <consortium name="RefSeq"/>
        </authorList>
    </citation>
    <scope>IDENTIFICATION</scope>
</reference>